<evidence type="ECO:0000313" key="2">
    <source>
        <dbReference type="Proteomes" id="UP001160301"/>
    </source>
</evidence>
<dbReference type="Proteomes" id="UP001160301">
    <property type="component" value="Unassembled WGS sequence"/>
</dbReference>
<organism evidence="1 2">
    <name type="scientific">Polyangium sorediatum</name>
    <dbReference type="NCBI Taxonomy" id="889274"/>
    <lineage>
        <taxon>Bacteria</taxon>
        <taxon>Pseudomonadati</taxon>
        <taxon>Myxococcota</taxon>
        <taxon>Polyangia</taxon>
        <taxon>Polyangiales</taxon>
        <taxon>Polyangiaceae</taxon>
        <taxon>Polyangium</taxon>
    </lineage>
</organism>
<accession>A0ABT6P4C6</accession>
<dbReference type="EMBL" id="JARZHI010000059">
    <property type="protein sequence ID" value="MDI1435454.1"/>
    <property type="molecule type" value="Genomic_DNA"/>
</dbReference>
<dbReference type="RefSeq" id="WP_136972253.1">
    <property type="nucleotide sequence ID" value="NZ_JARZHI010000059.1"/>
</dbReference>
<name>A0ABT6P4C6_9BACT</name>
<proteinExistence type="predicted"/>
<comment type="caution">
    <text evidence="1">The sequence shown here is derived from an EMBL/GenBank/DDBJ whole genome shotgun (WGS) entry which is preliminary data.</text>
</comment>
<evidence type="ECO:0000313" key="1">
    <source>
        <dbReference type="EMBL" id="MDI1435454.1"/>
    </source>
</evidence>
<evidence type="ECO:0008006" key="3">
    <source>
        <dbReference type="Google" id="ProtNLM"/>
    </source>
</evidence>
<keyword evidence="2" id="KW-1185">Reference proteome</keyword>
<protein>
    <recommendedName>
        <fullName evidence="3">DNA-damage-inducible protein D</fullName>
    </recommendedName>
</protein>
<gene>
    <name evidence="1" type="ORF">QHF89_38485</name>
</gene>
<sequence>MEARAMTSHEGHSPVACAPHLLEVDAMADGNKLAEVVAMIVERDADFRPLQEASTPYGDEPVWPLSRLKDCLGYAPTEKIDPAVNRAKISAEKAGLPVKEHFVAGDLFDAPGEVFMTKYACLLVTINADPSKVKVAVAQSYFALQTDKQRLENEKRLRTRFDVTNENRILNGVAQDRGVEDFERFNGVGLAALYGGRNQATVKAMKGLPPKAVLLDHAGSEELAANLFRITQTAAALRRQIGKSETAATETHRRVGASVRSVIKEAGNTPPELLPAAQIKIDQVATQVKKQIKAPKG</sequence>
<reference evidence="1 2" key="1">
    <citation type="submission" date="2023-04" db="EMBL/GenBank/DDBJ databases">
        <title>The genome sequence of Polyangium sorediatum DSM14670.</title>
        <authorList>
            <person name="Zhang X."/>
        </authorList>
    </citation>
    <scope>NUCLEOTIDE SEQUENCE [LARGE SCALE GENOMIC DNA]</scope>
    <source>
        <strain evidence="1 2">DSM 14670</strain>
    </source>
</reference>